<evidence type="ECO:0000256" key="4">
    <source>
        <dbReference type="SAM" id="Phobius"/>
    </source>
</evidence>
<evidence type="ECO:0000313" key="7">
    <source>
        <dbReference type="Proteomes" id="UP000823597"/>
    </source>
</evidence>
<dbReference type="Pfam" id="PF12833">
    <property type="entry name" value="HTH_18"/>
    <property type="match status" value="1"/>
</dbReference>
<gene>
    <name evidence="6" type="ORF">IAB93_07265</name>
</gene>
<feature type="domain" description="HTH araC/xylS-type" evidence="5">
    <location>
        <begin position="244"/>
        <end position="344"/>
    </location>
</feature>
<evidence type="ECO:0000256" key="2">
    <source>
        <dbReference type="ARBA" id="ARBA00023125"/>
    </source>
</evidence>
<organism evidence="6 7">
    <name type="scientific">Candidatus Merdivivens pullistercoris</name>
    <dbReference type="NCBI Taxonomy" id="2840873"/>
    <lineage>
        <taxon>Bacteria</taxon>
        <taxon>Pseudomonadati</taxon>
        <taxon>Bacteroidota</taxon>
        <taxon>Bacteroidia</taxon>
        <taxon>Bacteroidales</taxon>
        <taxon>Muribaculaceae</taxon>
        <taxon>Muribaculaceae incertae sedis</taxon>
        <taxon>Candidatus Merdivivens</taxon>
    </lineage>
</organism>
<dbReference type="SUPFAM" id="SSF46689">
    <property type="entry name" value="Homeodomain-like"/>
    <property type="match status" value="1"/>
</dbReference>
<evidence type="ECO:0000256" key="1">
    <source>
        <dbReference type="ARBA" id="ARBA00023015"/>
    </source>
</evidence>
<reference evidence="6" key="2">
    <citation type="journal article" date="2021" name="PeerJ">
        <title>Extensive microbial diversity within the chicken gut microbiome revealed by metagenomics and culture.</title>
        <authorList>
            <person name="Gilroy R."/>
            <person name="Ravi A."/>
            <person name="Getino M."/>
            <person name="Pursley I."/>
            <person name="Horton D.L."/>
            <person name="Alikhan N.F."/>
            <person name="Baker D."/>
            <person name="Gharbi K."/>
            <person name="Hall N."/>
            <person name="Watson M."/>
            <person name="Adriaenssens E.M."/>
            <person name="Foster-Nyarko E."/>
            <person name="Jarju S."/>
            <person name="Secka A."/>
            <person name="Antonio M."/>
            <person name="Oren A."/>
            <person name="Chaudhuri R.R."/>
            <person name="La Ragione R."/>
            <person name="Hildebrand F."/>
            <person name="Pallen M.J."/>
        </authorList>
    </citation>
    <scope>NUCLEOTIDE SEQUENCE</scope>
    <source>
        <strain evidence="6">10037</strain>
    </source>
</reference>
<accession>A0A9D9I672</accession>
<name>A0A9D9I672_9BACT</name>
<dbReference type="InterPro" id="IPR018060">
    <property type="entry name" value="HTH_AraC"/>
</dbReference>
<dbReference type="Gene3D" id="1.10.10.60">
    <property type="entry name" value="Homeodomain-like"/>
    <property type="match status" value="1"/>
</dbReference>
<dbReference type="PANTHER" id="PTHR43280:SF29">
    <property type="entry name" value="ARAC-FAMILY TRANSCRIPTIONAL REGULATOR"/>
    <property type="match status" value="1"/>
</dbReference>
<dbReference type="InterPro" id="IPR009057">
    <property type="entry name" value="Homeodomain-like_sf"/>
</dbReference>
<comment type="caution">
    <text evidence="6">The sequence shown here is derived from an EMBL/GenBank/DDBJ whole genome shotgun (WGS) entry which is preliminary data.</text>
</comment>
<dbReference type="PANTHER" id="PTHR43280">
    <property type="entry name" value="ARAC-FAMILY TRANSCRIPTIONAL REGULATOR"/>
    <property type="match status" value="1"/>
</dbReference>
<feature type="transmembrane region" description="Helical" evidence="4">
    <location>
        <begin position="196"/>
        <end position="217"/>
    </location>
</feature>
<dbReference type="AlphaFoldDB" id="A0A9D9I672"/>
<keyword evidence="2" id="KW-0238">DNA-binding</keyword>
<keyword evidence="1" id="KW-0805">Transcription regulation</keyword>
<keyword evidence="3" id="KW-0804">Transcription</keyword>
<protein>
    <submittedName>
        <fullName evidence="6">AraC family transcriptional regulator</fullName>
    </submittedName>
</protein>
<dbReference type="GO" id="GO:0043565">
    <property type="term" value="F:sequence-specific DNA binding"/>
    <property type="evidence" value="ECO:0007669"/>
    <property type="project" value="InterPro"/>
</dbReference>
<feature type="transmembrane region" description="Helical" evidence="4">
    <location>
        <begin position="164"/>
        <end position="184"/>
    </location>
</feature>
<feature type="transmembrane region" description="Helical" evidence="4">
    <location>
        <begin position="46"/>
        <end position="63"/>
    </location>
</feature>
<keyword evidence="4" id="KW-0812">Transmembrane</keyword>
<proteinExistence type="predicted"/>
<feature type="transmembrane region" description="Helical" evidence="4">
    <location>
        <begin position="69"/>
        <end position="92"/>
    </location>
</feature>
<keyword evidence="4" id="KW-1133">Transmembrane helix</keyword>
<evidence type="ECO:0000256" key="3">
    <source>
        <dbReference type="ARBA" id="ARBA00023163"/>
    </source>
</evidence>
<sequence>MDYTVYQKVTLFILATATTLIGVFMAGMRIRNVDGNKVLRSSRSMMAVAFFFLGFPAFITVLFKAVPDYVVYLSFCLDTMSYSLLVLAAFQIVSGKPVKGCRHLTVSVLTLAALALLVFIVYMESRVPVALRIVAALAYAAVSVYLGINFHVSFKSGNSPIRRWAAVSFYATLLMSFFSGMVLTSPFFAKNPLCDIIIFLYTFLNVAYAIVFSNSVFQFNIEKRTRSAVSEDVLDDRKAALLKEKLDGWVEEKCYLQDDAVEDVVSALGTDLDFLRQYFRVRMPSDFRTWRISLRIEYAKKLINEDPSISMNVLSGKAGFVSRSNFYHYFKKITGETPAEYKERILNG</sequence>
<dbReference type="EMBL" id="JADIME010000076">
    <property type="protein sequence ID" value="MBO8465776.1"/>
    <property type="molecule type" value="Genomic_DNA"/>
</dbReference>
<evidence type="ECO:0000259" key="5">
    <source>
        <dbReference type="PROSITE" id="PS01124"/>
    </source>
</evidence>
<dbReference type="SMART" id="SM00342">
    <property type="entry name" value="HTH_ARAC"/>
    <property type="match status" value="1"/>
</dbReference>
<dbReference type="GO" id="GO:0003700">
    <property type="term" value="F:DNA-binding transcription factor activity"/>
    <property type="evidence" value="ECO:0007669"/>
    <property type="project" value="InterPro"/>
</dbReference>
<feature type="transmembrane region" description="Helical" evidence="4">
    <location>
        <begin position="104"/>
        <end position="123"/>
    </location>
</feature>
<dbReference type="Proteomes" id="UP000823597">
    <property type="component" value="Unassembled WGS sequence"/>
</dbReference>
<dbReference type="PROSITE" id="PS01124">
    <property type="entry name" value="HTH_ARAC_FAMILY_2"/>
    <property type="match status" value="1"/>
</dbReference>
<feature type="transmembrane region" description="Helical" evidence="4">
    <location>
        <begin position="129"/>
        <end position="152"/>
    </location>
</feature>
<feature type="transmembrane region" description="Helical" evidence="4">
    <location>
        <begin position="6"/>
        <end position="26"/>
    </location>
</feature>
<reference evidence="6" key="1">
    <citation type="submission" date="2020-10" db="EMBL/GenBank/DDBJ databases">
        <authorList>
            <person name="Gilroy R."/>
        </authorList>
    </citation>
    <scope>NUCLEOTIDE SEQUENCE</scope>
    <source>
        <strain evidence="6">10037</strain>
    </source>
</reference>
<keyword evidence="4" id="KW-0472">Membrane</keyword>
<evidence type="ECO:0000313" key="6">
    <source>
        <dbReference type="EMBL" id="MBO8465776.1"/>
    </source>
</evidence>